<gene>
    <name evidence="2" type="ORF">OTU49_009983</name>
</gene>
<sequence>KVVVMGSIGTQTAGFVPVSFGSFVFISTIKNEDACTQCCLPLKNDASTSTDESAICVESFMASKTNCHSPSVRKRRGRPRKHPVSTEVGSEAKHGNVSSEEQKIETHGMCISAKWNYAKSTSVIFHPFIVMG</sequence>
<protein>
    <submittedName>
        <fullName evidence="2">Uncharacterized protein</fullName>
    </submittedName>
</protein>
<dbReference type="Proteomes" id="UP001445076">
    <property type="component" value="Unassembled WGS sequence"/>
</dbReference>
<feature type="compositionally biased region" description="Basic and acidic residues" evidence="1">
    <location>
        <begin position="90"/>
        <end position="101"/>
    </location>
</feature>
<reference evidence="2 3" key="1">
    <citation type="journal article" date="2024" name="BMC Genomics">
        <title>Genome assembly of redclaw crayfish (Cherax quadricarinatus) provides insights into its immune adaptation and hypoxia tolerance.</title>
        <authorList>
            <person name="Liu Z."/>
            <person name="Zheng J."/>
            <person name="Li H."/>
            <person name="Fang K."/>
            <person name="Wang S."/>
            <person name="He J."/>
            <person name="Zhou D."/>
            <person name="Weng S."/>
            <person name="Chi M."/>
            <person name="Gu Z."/>
            <person name="He J."/>
            <person name="Li F."/>
            <person name="Wang M."/>
        </authorList>
    </citation>
    <scope>NUCLEOTIDE SEQUENCE [LARGE SCALE GENOMIC DNA]</scope>
    <source>
        <strain evidence="2">ZL_2023a</strain>
    </source>
</reference>
<evidence type="ECO:0000313" key="3">
    <source>
        <dbReference type="Proteomes" id="UP001445076"/>
    </source>
</evidence>
<keyword evidence="3" id="KW-1185">Reference proteome</keyword>
<evidence type="ECO:0000313" key="2">
    <source>
        <dbReference type="EMBL" id="KAK8726664.1"/>
    </source>
</evidence>
<evidence type="ECO:0000256" key="1">
    <source>
        <dbReference type="SAM" id="MobiDB-lite"/>
    </source>
</evidence>
<feature type="non-terminal residue" evidence="2">
    <location>
        <position position="1"/>
    </location>
</feature>
<feature type="region of interest" description="Disordered" evidence="1">
    <location>
        <begin position="66"/>
        <end position="101"/>
    </location>
</feature>
<feature type="compositionally biased region" description="Basic residues" evidence="1">
    <location>
        <begin position="71"/>
        <end position="83"/>
    </location>
</feature>
<organism evidence="2 3">
    <name type="scientific">Cherax quadricarinatus</name>
    <name type="common">Australian red claw crayfish</name>
    <dbReference type="NCBI Taxonomy" id="27406"/>
    <lineage>
        <taxon>Eukaryota</taxon>
        <taxon>Metazoa</taxon>
        <taxon>Ecdysozoa</taxon>
        <taxon>Arthropoda</taxon>
        <taxon>Crustacea</taxon>
        <taxon>Multicrustacea</taxon>
        <taxon>Malacostraca</taxon>
        <taxon>Eumalacostraca</taxon>
        <taxon>Eucarida</taxon>
        <taxon>Decapoda</taxon>
        <taxon>Pleocyemata</taxon>
        <taxon>Astacidea</taxon>
        <taxon>Parastacoidea</taxon>
        <taxon>Parastacidae</taxon>
        <taxon>Cherax</taxon>
    </lineage>
</organism>
<dbReference type="EMBL" id="JARKIK010000078">
    <property type="protein sequence ID" value="KAK8726664.1"/>
    <property type="molecule type" value="Genomic_DNA"/>
</dbReference>
<accession>A0AAW0WH23</accession>
<name>A0AAW0WH23_CHEQU</name>
<comment type="caution">
    <text evidence="2">The sequence shown here is derived from an EMBL/GenBank/DDBJ whole genome shotgun (WGS) entry which is preliminary data.</text>
</comment>
<proteinExistence type="predicted"/>
<dbReference type="AlphaFoldDB" id="A0AAW0WH23"/>